<dbReference type="Proteomes" id="UP001460270">
    <property type="component" value="Unassembled WGS sequence"/>
</dbReference>
<dbReference type="CDD" id="cd00103">
    <property type="entry name" value="IRF"/>
    <property type="match status" value="1"/>
</dbReference>
<name>A0AAW0NSK7_9GOBI</name>
<evidence type="ECO:0000256" key="3">
    <source>
        <dbReference type="ARBA" id="ARBA00022843"/>
    </source>
</evidence>
<accession>A0AAW0NSK7</accession>
<dbReference type="AlphaFoldDB" id="A0AAW0NSK7"/>
<dbReference type="SMART" id="SM00348">
    <property type="entry name" value="IRF"/>
    <property type="match status" value="1"/>
</dbReference>
<dbReference type="GO" id="GO:0005634">
    <property type="term" value="C:nucleus"/>
    <property type="evidence" value="ECO:0007669"/>
    <property type="project" value="UniProtKB-SubCell"/>
</dbReference>
<evidence type="ECO:0000256" key="6">
    <source>
        <dbReference type="ARBA" id="ARBA00023159"/>
    </source>
</evidence>
<keyword evidence="3" id="KW-0832">Ubl conjugation</keyword>
<dbReference type="PANTHER" id="PTHR11949:SF22">
    <property type="entry name" value="INTERFERON REGULATORY FACTOR 2"/>
    <property type="match status" value="1"/>
</dbReference>
<evidence type="ECO:0000259" key="9">
    <source>
        <dbReference type="PROSITE" id="PS51507"/>
    </source>
</evidence>
<keyword evidence="4" id="KW-0805">Transcription regulation</keyword>
<keyword evidence="6" id="KW-0010">Activator</keyword>
<evidence type="ECO:0000256" key="4">
    <source>
        <dbReference type="ARBA" id="ARBA00023015"/>
    </source>
</evidence>
<dbReference type="Pfam" id="PF00605">
    <property type="entry name" value="IRF"/>
    <property type="match status" value="1"/>
</dbReference>
<feature type="domain" description="IRF tryptophan pentad repeat" evidence="9">
    <location>
        <begin position="1"/>
        <end position="106"/>
    </location>
</feature>
<dbReference type="FunFam" id="1.10.10.10:FF:000065">
    <property type="entry name" value="Interferon regulatory factor"/>
    <property type="match status" value="1"/>
</dbReference>
<evidence type="ECO:0000256" key="7">
    <source>
        <dbReference type="ARBA" id="ARBA00023163"/>
    </source>
</evidence>
<dbReference type="PANTHER" id="PTHR11949">
    <property type="entry name" value="INTERFERON REGULATORY FACTOR"/>
    <property type="match status" value="1"/>
</dbReference>
<gene>
    <name evidence="10" type="ORF">WMY93_020270</name>
</gene>
<dbReference type="SUPFAM" id="SSF46785">
    <property type="entry name" value="Winged helix' DNA-binding domain"/>
    <property type="match status" value="1"/>
</dbReference>
<evidence type="ECO:0000256" key="5">
    <source>
        <dbReference type="ARBA" id="ARBA00023125"/>
    </source>
</evidence>
<dbReference type="Gene3D" id="1.10.10.10">
    <property type="entry name" value="Winged helix-like DNA-binding domain superfamily/Winged helix DNA-binding domain"/>
    <property type="match status" value="1"/>
</dbReference>
<evidence type="ECO:0000256" key="8">
    <source>
        <dbReference type="ARBA" id="ARBA00023242"/>
    </source>
</evidence>
<keyword evidence="5" id="KW-0238">DNA-binding</keyword>
<comment type="caution">
    <text evidence="10">The sequence shown here is derived from an EMBL/GenBank/DDBJ whole genome shotgun (WGS) entry which is preliminary data.</text>
</comment>
<comment type="subcellular location">
    <subcellularLocation>
        <location evidence="1">Nucleus</location>
    </subcellularLocation>
</comment>
<dbReference type="EMBL" id="JBBPFD010000014">
    <property type="protein sequence ID" value="KAK7899417.1"/>
    <property type="molecule type" value="Genomic_DNA"/>
</dbReference>
<evidence type="ECO:0000256" key="1">
    <source>
        <dbReference type="ARBA" id="ARBA00004123"/>
    </source>
</evidence>
<proteinExistence type="predicted"/>
<reference evidence="11" key="1">
    <citation type="submission" date="2024-04" db="EMBL/GenBank/DDBJ databases">
        <title>Salinicola lusitanus LLJ914,a marine bacterium isolated from the Okinawa Trough.</title>
        <authorList>
            <person name="Li J."/>
        </authorList>
    </citation>
    <scope>NUCLEOTIDE SEQUENCE [LARGE SCALE GENOMIC DNA]</scope>
</reference>
<dbReference type="InterPro" id="IPR036388">
    <property type="entry name" value="WH-like_DNA-bd_sf"/>
</dbReference>
<evidence type="ECO:0000313" key="11">
    <source>
        <dbReference type="Proteomes" id="UP001460270"/>
    </source>
</evidence>
<keyword evidence="8" id="KW-0539">Nucleus</keyword>
<evidence type="ECO:0000256" key="2">
    <source>
        <dbReference type="ARBA" id="ARBA00022499"/>
    </source>
</evidence>
<protein>
    <recommendedName>
        <fullName evidence="9">IRF tryptophan pentad repeat domain-containing protein</fullName>
    </recommendedName>
</protein>
<dbReference type="InterPro" id="IPR001346">
    <property type="entry name" value="Interferon_reg_fact_DNA-bd_dom"/>
</dbReference>
<keyword evidence="11" id="KW-1185">Reference proteome</keyword>
<sequence>MRPWLEAQIDSSQIPGLKWVDKEERIFQVPWLHGAHQNWDMEKDAPLFMRWAIHTGKYHPGEERPNPRMWKTNFRCALNSLSDIVEVKDKCIRRDQTPLEFIKCCL</sequence>
<keyword evidence="7" id="KW-0804">Transcription</keyword>
<keyword evidence="2" id="KW-1017">Isopeptide bond</keyword>
<organism evidence="10 11">
    <name type="scientific">Mugilogobius chulae</name>
    <name type="common">yellowstripe goby</name>
    <dbReference type="NCBI Taxonomy" id="88201"/>
    <lineage>
        <taxon>Eukaryota</taxon>
        <taxon>Metazoa</taxon>
        <taxon>Chordata</taxon>
        <taxon>Craniata</taxon>
        <taxon>Vertebrata</taxon>
        <taxon>Euteleostomi</taxon>
        <taxon>Actinopterygii</taxon>
        <taxon>Neopterygii</taxon>
        <taxon>Teleostei</taxon>
        <taxon>Neoteleostei</taxon>
        <taxon>Acanthomorphata</taxon>
        <taxon>Gobiaria</taxon>
        <taxon>Gobiiformes</taxon>
        <taxon>Gobioidei</taxon>
        <taxon>Gobiidae</taxon>
        <taxon>Gobionellinae</taxon>
        <taxon>Mugilogobius</taxon>
    </lineage>
</organism>
<dbReference type="PRINTS" id="PR00267">
    <property type="entry name" value="INTFRNREGFCT"/>
</dbReference>
<dbReference type="PROSITE" id="PS51507">
    <property type="entry name" value="IRF_2"/>
    <property type="match status" value="1"/>
</dbReference>
<dbReference type="GO" id="GO:0000978">
    <property type="term" value="F:RNA polymerase II cis-regulatory region sequence-specific DNA binding"/>
    <property type="evidence" value="ECO:0007669"/>
    <property type="project" value="TreeGrafter"/>
</dbReference>
<evidence type="ECO:0000313" key="10">
    <source>
        <dbReference type="EMBL" id="KAK7899417.1"/>
    </source>
</evidence>
<dbReference type="GO" id="GO:0000981">
    <property type="term" value="F:DNA-binding transcription factor activity, RNA polymerase II-specific"/>
    <property type="evidence" value="ECO:0007669"/>
    <property type="project" value="TreeGrafter"/>
</dbReference>
<dbReference type="InterPro" id="IPR036390">
    <property type="entry name" value="WH_DNA-bd_sf"/>
</dbReference>
<dbReference type="GO" id="GO:0002376">
    <property type="term" value="P:immune system process"/>
    <property type="evidence" value="ECO:0007669"/>
    <property type="project" value="TreeGrafter"/>
</dbReference>